<evidence type="ECO:0000256" key="1">
    <source>
        <dbReference type="SAM" id="MobiDB-lite"/>
    </source>
</evidence>
<gene>
    <name evidence="2" type="ORF">NYPRO_LOCUS13508</name>
</gene>
<dbReference type="AlphaFoldDB" id="A0A811YW44"/>
<name>A0A811YW44_NYCPR</name>
<dbReference type="Proteomes" id="UP000645828">
    <property type="component" value="Unassembled WGS sequence"/>
</dbReference>
<proteinExistence type="predicted"/>
<feature type="region of interest" description="Disordered" evidence="1">
    <location>
        <begin position="1"/>
        <end position="47"/>
    </location>
</feature>
<reference evidence="2" key="1">
    <citation type="submission" date="2020-12" db="EMBL/GenBank/DDBJ databases">
        <authorList>
            <consortium name="Molecular Ecology Group"/>
        </authorList>
    </citation>
    <scope>NUCLEOTIDE SEQUENCE</scope>
    <source>
        <strain evidence="2">TBG_1078</strain>
    </source>
</reference>
<protein>
    <submittedName>
        <fullName evidence="2">(raccoon dog) hypothetical protein</fullName>
    </submittedName>
</protein>
<comment type="caution">
    <text evidence="2">The sequence shown here is derived from an EMBL/GenBank/DDBJ whole genome shotgun (WGS) entry which is preliminary data.</text>
</comment>
<sequence length="47" mass="4949">MQEPRPRPPSPGQAVLLLVGRPDSTPAGENDSRHTHRAQGSPPSPAV</sequence>
<accession>A0A811YW44</accession>
<evidence type="ECO:0000313" key="2">
    <source>
        <dbReference type="EMBL" id="CAD7680716.1"/>
    </source>
</evidence>
<dbReference type="EMBL" id="CAJHUB010000749">
    <property type="protein sequence ID" value="CAD7680716.1"/>
    <property type="molecule type" value="Genomic_DNA"/>
</dbReference>
<keyword evidence="3" id="KW-1185">Reference proteome</keyword>
<organism evidence="2 3">
    <name type="scientific">Nyctereutes procyonoides</name>
    <name type="common">Raccoon dog</name>
    <name type="synonym">Canis procyonoides</name>
    <dbReference type="NCBI Taxonomy" id="34880"/>
    <lineage>
        <taxon>Eukaryota</taxon>
        <taxon>Metazoa</taxon>
        <taxon>Chordata</taxon>
        <taxon>Craniata</taxon>
        <taxon>Vertebrata</taxon>
        <taxon>Euteleostomi</taxon>
        <taxon>Mammalia</taxon>
        <taxon>Eutheria</taxon>
        <taxon>Laurasiatheria</taxon>
        <taxon>Carnivora</taxon>
        <taxon>Caniformia</taxon>
        <taxon>Canidae</taxon>
        <taxon>Nyctereutes</taxon>
    </lineage>
</organism>
<evidence type="ECO:0000313" key="3">
    <source>
        <dbReference type="Proteomes" id="UP000645828"/>
    </source>
</evidence>